<evidence type="ECO:0000313" key="2">
    <source>
        <dbReference type="EMBL" id="KAF2539752.1"/>
    </source>
</evidence>
<comment type="caution">
    <text evidence="2">The sequence shown here is derived from an EMBL/GenBank/DDBJ whole genome shotgun (WGS) entry which is preliminary data.</text>
</comment>
<feature type="compositionally biased region" description="Polar residues" evidence="1">
    <location>
        <begin position="22"/>
        <end position="34"/>
    </location>
</feature>
<dbReference type="Proteomes" id="UP000712281">
    <property type="component" value="Unassembled WGS sequence"/>
</dbReference>
<accession>A0A8S9G971</accession>
<reference evidence="2" key="1">
    <citation type="submission" date="2019-12" db="EMBL/GenBank/DDBJ databases">
        <title>Genome sequencing and annotation of Brassica cretica.</title>
        <authorList>
            <person name="Studholme D.J."/>
            <person name="Sarris P.F."/>
        </authorList>
    </citation>
    <scope>NUCLEOTIDE SEQUENCE</scope>
    <source>
        <strain evidence="2">PFS-001/15</strain>
        <tissue evidence="2">Leaf</tissue>
    </source>
</reference>
<feature type="compositionally biased region" description="Basic and acidic residues" evidence="1">
    <location>
        <begin position="36"/>
        <end position="52"/>
    </location>
</feature>
<organism evidence="2 3">
    <name type="scientific">Brassica cretica</name>
    <name type="common">Mustard</name>
    <dbReference type="NCBI Taxonomy" id="69181"/>
    <lineage>
        <taxon>Eukaryota</taxon>
        <taxon>Viridiplantae</taxon>
        <taxon>Streptophyta</taxon>
        <taxon>Embryophyta</taxon>
        <taxon>Tracheophyta</taxon>
        <taxon>Spermatophyta</taxon>
        <taxon>Magnoliopsida</taxon>
        <taxon>eudicotyledons</taxon>
        <taxon>Gunneridae</taxon>
        <taxon>Pentapetalae</taxon>
        <taxon>rosids</taxon>
        <taxon>malvids</taxon>
        <taxon>Brassicales</taxon>
        <taxon>Brassicaceae</taxon>
        <taxon>Brassiceae</taxon>
        <taxon>Brassica</taxon>
    </lineage>
</organism>
<dbReference type="EMBL" id="QGKW02002228">
    <property type="protein sequence ID" value="KAF2539752.1"/>
    <property type="molecule type" value="Genomic_DNA"/>
</dbReference>
<dbReference type="AlphaFoldDB" id="A0A8S9G971"/>
<gene>
    <name evidence="2" type="ORF">F2Q68_00018624</name>
</gene>
<evidence type="ECO:0000256" key="1">
    <source>
        <dbReference type="SAM" id="MobiDB-lite"/>
    </source>
</evidence>
<feature type="region of interest" description="Disordered" evidence="1">
    <location>
        <begin position="132"/>
        <end position="199"/>
    </location>
</feature>
<name>A0A8S9G971_BRACR</name>
<feature type="region of interest" description="Disordered" evidence="1">
    <location>
        <begin position="1"/>
        <end position="79"/>
    </location>
</feature>
<sequence length="199" mass="21383">MISVPPAISSGTDPPSEDQNDASKGNENGDSSGEVQGRKERVPKAASEKAKETLAIMEGNKEILENENGSGSRSGMETPEQIEVEEVIEDIEEGEVVTGWSDVTPGKVSNSPKISPEYGQVKIASRFNALNQVDENGDLVDQEKEAENGNGNSDEDEEEETVAEVETMGENPTTPGRKDDHSEENNSSVTEQGKDMDTL</sequence>
<proteinExistence type="predicted"/>
<evidence type="ECO:0000313" key="3">
    <source>
        <dbReference type="Proteomes" id="UP000712281"/>
    </source>
</evidence>
<protein>
    <submittedName>
        <fullName evidence="2">Uncharacterized protein</fullName>
    </submittedName>
</protein>
<feature type="compositionally biased region" description="Acidic residues" evidence="1">
    <location>
        <begin position="153"/>
        <end position="163"/>
    </location>
</feature>